<protein>
    <submittedName>
        <fullName evidence="1">Uncharacterized protein</fullName>
    </submittedName>
</protein>
<evidence type="ECO:0000313" key="1">
    <source>
        <dbReference type="EMBL" id="SFP81726.1"/>
    </source>
</evidence>
<organism evidence="1 2">
    <name type="scientific">Parafilimonas terrae</name>
    <dbReference type="NCBI Taxonomy" id="1465490"/>
    <lineage>
        <taxon>Bacteria</taxon>
        <taxon>Pseudomonadati</taxon>
        <taxon>Bacteroidota</taxon>
        <taxon>Chitinophagia</taxon>
        <taxon>Chitinophagales</taxon>
        <taxon>Chitinophagaceae</taxon>
        <taxon>Parafilimonas</taxon>
    </lineage>
</organism>
<gene>
    <name evidence="1" type="ORF">SAMN05444277_102101</name>
</gene>
<dbReference type="AlphaFoldDB" id="A0A1I5TH49"/>
<proteinExistence type="predicted"/>
<keyword evidence="2" id="KW-1185">Reference proteome</keyword>
<sequence>MAITLYGILSSCSKSGDKPGENNGNTQKQYPAPNWQTTDASTLAYSMTAVISVSDSLKQTVSTGDEMAAFIGDECRGIGVYVERDSATPVFYVLIKGAADESGYLSFKYYNKQSRYMYSTDEIIHFKIDDNYGTVDDPAIPMFEPM</sequence>
<dbReference type="Proteomes" id="UP000199031">
    <property type="component" value="Unassembled WGS sequence"/>
</dbReference>
<evidence type="ECO:0000313" key="2">
    <source>
        <dbReference type="Proteomes" id="UP000199031"/>
    </source>
</evidence>
<name>A0A1I5TH49_9BACT</name>
<accession>A0A1I5TH49</accession>
<dbReference type="EMBL" id="FOXQ01000002">
    <property type="protein sequence ID" value="SFP81726.1"/>
    <property type="molecule type" value="Genomic_DNA"/>
</dbReference>
<reference evidence="1 2" key="1">
    <citation type="submission" date="2016-10" db="EMBL/GenBank/DDBJ databases">
        <authorList>
            <person name="de Groot N.N."/>
        </authorList>
    </citation>
    <scope>NUCLEOTIDE SEQUENCE [LARGE SCALE GENOMIC DNA]</scope>
    <source>
        <strain evidence="1 2">DSM 28286</strain>
    </source>
</reference>